<name>A0AAD7MAY6_MYCRO</name>
<dbReference type="Proteomes" id="UP001221757">
    <property type="component" value="Unassembled WGS sequence"/>
</dbReference>
<sequence>MLRRFTFPTLQRLSVSLTRTRIGHRALRLGPVPTLPTTPTGSAMAYNPATSSDPIHLPEDTDSLVTFIYQLSPDALWYDYGGISKLLVSRLTASAHSHDDPLVSAIFSVLDEPAVSLDAAHLKLSVWWGVLYELPKDRLEPYRTALMRLATRPTEAEAEKGVSERSAEMIEFLDASNAWVPRHKFDFMAFRSLDLLVQTAEEMRPFVPGLLEWLQDPNWPTGGGCWDQLARFPELALDPIRAVLREGDDGEWEYRLLRFLVECMPGNVRKRARVEVERIVQRPTQTEIDSDVVEVANDCLKGMDYWAEREKMKAVEYS</sequence>
<dbReference type="Pfam" id="PF16804">
    <property type="entry name" value="DUF5071"/>
    <property type="match status" value="1"/>
</dbReference>
<accession>A0AAD7MAY6</accession>
<reference evidence="2" key="1">
    <citation type="submission" date="2023-03" db="EMBL/GenBank/DDBJ databases">
        <title>Massive genome expansion in bonnet fungi (Mycena s.s.) driven by repeated elements and novel gene families across ecological guilds.</title>
        <authorList>
            <consortium name="Lawrence Berkeley National Laboratory"/>
            <person name="Harder C.B."/>
            <person name="Miyauchi S."/>
            <person name="Viragh M."/>
            <person name="Kuo A."/>
            <person name="Thoen E."/>
            <person name="Andreopoulos B."/>
            <person name="Lu D."/>
            <person name="Skrede I."/>
            <person name="Drula E."/>
            <person name="Henrissat B."/>
            <person name="Morin E."/>
            <person name="Kohler A."/>
            <person name="Barry K."/>
            <person name="LaButti K."/>
            <person name="Morin E."/>
            <person name="Salamov A."/>
            <person name="Lipzen A."/>
            <person name="Mereny Z."/>
            <person name="Hegedus B."/>
            <person name="Baldrian P."/>
            <person name="Stursova M."/>
            <person name="Weitz H."/>
            <person name="Taylor A."/>
            <person name="Grigoriev I.V."/>
            <person name="Nagy L.G."/>
            <person name="Martin F."/>
            <person name="Kauserud H."/>
        </authorList>
    </citation>
    <scope>NUCLEOTIDE SEQUENCE</scope>
    <source>
        <strain evidence="2">CBHHK067</strain>
    </source>
</reference>
<proteinExistence type="predicted"/>
<comment type="caution">
    <text evidence="2">The sequence shown here is derived from an EMBL/GenBank/DDBJ whole genome shotgun (WGS) entry which is preliminary data.</text>
</comment>
<dbReference type="InterPro" id="IPR031837">
    <property type="entry name" value="DUF5071"/>
</dbReference>
<gene>
    <name evidence="2" type="ORF">B0H17DRAFT_1030359</name>
</gene>
<dbReference type="CDD" id="cd11743">
    <property type="entry name" value="Cthe_2751_like"/>
    <property type="match status" value="1"/>
</dbReference>
<dbReference type="InterPro" id="IPR038692">
    <property type="entry name" value="Cthe_2751_sf"/>
</dbReference>
<evidence type="ECO:0000259" key="1">
    <source>
        <dbReference type="Pfam" id="PF16804"/>
    </source>
</evidence>
<feature type="domain" description="DUF5071" evidence="1">
    <location>
        <begin position="179"/>
        <end position="300"/>
    </location>
</feature>
<dbReference type="Gene3D" id="1.25.40.750">
    <property type="entry name" value="Domain of unknown function DUF5071"/>
    <property type="match status" value="1"/>
</dbReference>
<evidence type="ECO:0000313" key="2">
    <source>
        <dbReference type="EMBL" id="KAJ7708651.1"/>
    </source>
</evidence>
<keyword evidence="3" id="KW-1185">Reference proteome</keyword>
<protein>
    <recommendedName>
        <fullName evidence="1">DUF5071 domain-containing protein</fullName>
    </recommendedName>
</protein>
<evidence type="ECO:0000313" key="3">
    <source>
        <dbReference type="Proteomes" id="UP001221757"/>
    </source>
</evidence>
<dbReference type="EMBL" id="JARKIE010000003">
    <property type="protein sequence ID" value="KAJ7708651.1"/>
    <property type="molecule type" value="Genomic_DNA"/>
</dbReference>
<organism evidence="2 3">
    <name type="scientific">Mycena rosella</name>
    <name type="common">Pink bonnet</name>
    <name type="synonym">Agaricus rosellus</name>
    <dbReference type="NCBI Taxonomy" id="1033263"/>
    <lineage>
        <taxon>Eukaryota</taxon>
        <taxon>Fungi</taxon>
        <taxon>Dikarya</taxon>
        <taxon>Basidiomycota</taxon>
        <taxon>Agaricomycotina</taxon>
        <taxon>Agaricomycetes</taxon>
        <taxon>Agaricomycetidae</taxon>
        <taxon>Agaricales</taxon>
        <taxon>Marasmiineae</taxon>
        <taxon>Mycenaceae</taxon>
        <taxon>Mycena</taxon>
    </lineage>
</organism>
<dbReference type="AlphaFoldDB" id="A0AAD7MAY6"/>